<sequence>MRVMKKINVKNVSIQGALIAVLLVVCLFSAVNYVDNITRRNIGIGFGFLDDTAGFSISQTLIEYDESDTFGRTFAVGLLNTLVASFVSIVLATLLGFLVGLLRMSKNKLVSQSALVYVELLRNIPPLLHVLFWYQVVFLNILPPFKESFILGDWLYINVRGITVPELAARQTASSFNILLFISLVAIIFLSIAKKKQVVRGIHKAMWPWQLGALVLPVAFALLFKPYDIILPELSRFKFSSGMTIRPELFSIVVALSTYTSTYISEIVRSSIIAVPKGQMEAAKSLGFSPWKRLRLIIIPQALRTMIPPVTNQYLNIIKNTSLGMAVAYPDLTAVFAGTTLNQTGRALEVMVMVMLTYLSISLFTSVVMNWYNKSIIDKKGEMLSIEEIPLEIE</sequence>
<dbReference type="PANTHER" id="PTHR30614">
    <property type="entry name" value="MEMBRANE COMPONENT OF AMINO ACID ABC TRANSPORTER"/>
    <property type="match status" value="1"/>
</dbReference>
<comment type="similarity">
    <text evidence="2">Belongs to the binding-protein-dependent transport system permease family. HisMQ subfamily.</text>
</comment>
<evidence type="ECO:0000259" key="10">
    <source>
        <dbReference type="PROSITE" id="PS50928"/>
    </source>
</evidence>
<keyword evidence="7 9" id="KW-1133">Transmembrane helix</keyword>
<gene>
    <name evidence="11" type="ORF">HNR50_001248</name>
</gene>
<evidence type="ECO:0000256" key="2">
    <source>
        <dbReference type="ARBA" id="ARBA00010072"/>
    </source>
</evidence>
<keyword evidence="6" id="KW-0029">Amino-acid transport</keyword>
<evidence type="ECO:0000256" key="3">
    <source>
        <dbReference type="ARBA" id="ARBA00022448"/>
    </source>
</evidence>
<accession>A0A841R985</accession>
<feature type="domain" description="ABC transmembrane type-1" evidence="10">
    <location>
        <begin position="78"/>
        <end position="365"/>
    </location>
</feature>
<dbReference type="InterPro" id="IPR043429">
    <property type="entry name" value="ArtM/GltK/GlnP/TcyL/YhdX-like"/>
</dbReference>
<dbReference type="PROSITE" id="PS50928">
    <property type="entry name" value="ABC_TM1"/>
    <property type="match status" value="1"/>
</dbReference>
<evidence type="ECO:0000313" key="12">
    <source>
        <dbReference type="Proteomes" id="UP000587760"/>
    </source>
</evidence>
<proteinExistence type="inferred from homology"/>
<organism evidence="11 12">
    <name type="scientific">Spirochaeta isovalerica</name>
    <dbReference type="NCBI Taxonomy" id="150"/>
    <lineage>
        <taxon>Bacteria</taxon>
        <taxon>Pseudomonadati</taxon>
        <taxon>Spirochaetota</taxon>
        <taxon>Spirochaetia</taxon>
        <taxon>Spirochaetales</taxon>
        <taxon>Spirochaetaceae</taxon>
        <taxon>Spirochaeta</taxon>
    </lineage>
</organism>
<name>A0A841R985_9SPIO</name>
<feature type="transmembrane region" description="Helical" evidence="9">
    <location>
        <begin position="205"/>
        <end position="224"/>
    </location>
</feature>
<dbReference type="InterPro" id="IPR010065">
    <property type="entry name" value="AA_ABC_transptr_permease_3TM"/>
</dbReference>
<dbReference type="GO" id="GO:0022857">
    <property type="term" value="F:transmembrane transporter activity"/>
    <property type="evidence" value="ECO:0007669"/>
    <property type="project" value="InterPro"/>
</dbReference>
<feature type="transmembrane region" description="Helical" evidence="9">
    <location>
        <begin position="12"/>
        <end position="31"/>
    </location>
</feature>
<evidence type="ECO:0000256" key="7">
    <source>
        <dbReference type="ARBA" id="ARBA00022989"/>
    </source>
</evidence>
<evidence type="ECO:0000313" key="11">
    <source>
        <dbReference type="EMBL" id="MBB6479590.1"/>
    </source>
</evidence>
<dbReference type="PANTHER" id="PTHR30614:SF37">
    <property type="entry name" value="AMINO-ACID ABC TRANSPORTER PERMEASE PROTEIN YHDX-RELATED"/>
    <property type="match status" value="1"/>
</dbReference>
<keyword evidence="5 9" id="KW-0812">Transmembrane</keyword>
<dbReference type="GO" id="GO:0006865">
    <property type="term" value="P:amino acid transport"/>
    <property type="evidence" value="ECO:0007669"/>
    <property type="project" value="UniProtKB-KW"/>
</dbReference>
<comment type="caution">
    <text evidence="11">The sequence shown here is derived from an EMBL/GenBank/DDBJ whole genome shotgun (WGS) entry which is preliminary data.</text>
</comment>
<protein>
    <submittedName>
        <fullName evidence="11">General L-amino acid transport system permease protein</fullName>
    </submittedName>
</protein>
<feature type="transmembrane region" description="Helical" evidence="9">
    <location>
        <begin position="74"/>
        <end position="102"/>
    </location>
</feature>
<evidence type="ECO:0000256" key="4">
    <source>
        <dbReference type="ARBA" id="ARBA00022475"/>
    </source>
</evidence>
<dbReference type="SUPFAM" id="SSF161098">
    <property type="entry name" value="MetI-like"/>
    <property type="match status" value="1"/>
</dbReference>
<dbReference type="RefSeq" id="WP_246433901.1">
    <property type="nucleotide sequence ID" value="NZ_JACHGJ010000002.1"/>
</dbReference>
<dbReference type="Gene3D" id="1.10.3720.10">
    <property type="entry name" value="MetI-like"/>
    <property type="match status" value="1"/>
</dbReference>
<evidence type="ECO:0000256" key="8">
    <source>
        <dbReference type="ARBA" id="ARBA00023136"/>
    </source>
</evidence>
<reference evidence="11 12" key="1">
    <citation type="submission" date="2020-08" db="EMBL/GenBank/DDBJ databases">
        <title>Genomic Encyclopedia of Type Strains, Phase IV (KMG-IV): sequencing the most valuable type-strain genomes for metagenomic binning, comparative biology and taxonomic classification.</title>
        <authorList>
            <person name="Goeker M."/>
        </authorList>
    </citation>
    <scope>NUCLEOTIDE SEQUENCE [LARGE SCALE GENOMIC DNA]</scope>
    <source>
        <strain evidence="11 12">DSM 2461</strain>
    </source>
</reference>
<dbReference type="InterPro" id="IPR000515">
    <property type="entry name" value="MetI-like"/>
</dbReference>
<feature type="transmembrane region" description="Helical" evidence="9">
    <location>
        <begin position="175"/>
        <end position="193"/>
    </location>
</feature>
<dbReference type="Pfam" id="PF00528">
    <property type="entry name" value="BPD_transp_1"/>
    <property type="match status" value="1"/>
</dbReference>
<evidence type="ECO:0000256" key="6">
    <source>
        <dbReference type="ARBA" id="ARBA00022970"/>
    </source>
</evidence>
<evidence type="ECO:0000256" key="1">
    <source>
        <dbReference type="ARBA" id="ARBA00004429"/>
    </source>
</evidence>
<dbReference type="EMBL" id="JACHGJ010000002">
    <property type="protein sequence ID" value="MBB6479590.1"/>
    <property type="molecule type" value="Genomic_DNA"/>
</dbReference>
<feature type="transmembrane region" description="Helical" evidence="9">
    <location>
        <begin position="350"/>
        <end position="372"/>
    </location>
</feature>
<keyword evidence="8 9" id="KW-0472">Membrane</keyword>
<comment type="subcellular location">
    <subcellularLocation>
        <location evidence="1">Cell inner membrane</location>
        <topology evidence="1">Multi-pass membrane protein</topology>
    </subcellularLocation>
    <subcellularLocation>
        <location evidence="9">Cell membrane</location>
        <topology evidence="9">Multi-pass membrane protein</topology>
    </subcellularLocation>
</comment>
<keyword evidence="12" id="KW-1185">Reference proteome</keyword>
<dbReference type="Proteomes" id="UP000587760">
    <property type="component" value="Unassembled WGS sequence"/>
</dbReference>
<dbReference type="NCBIfam" id="TIGR01726">
    <property type="entry name" value="HEQRo_perm_3TM"/>
    <property type="match status" value="1"/>
</dbReference>
<dbReference type="AlphaFoldDB" id="A0A841R985"/>
<evidence type="ECO:0000256" key="9">
    <source>
        <dbReference type="RuleBase" id="RU363032"/>
    </source>
</evidence>
<keyword evidence="3 9" id="KW-0813">Transport</keyword>
<keyword evidence="4" id="KW-1003">Cell membrane</keyword>
<dbReference type="InterPro" id="IPR035906">
    <property type="entry name" value="MetI-like_sf"/>
</dbReference>
<dbReference type="CDD" id="cd06261">
    <property type="entry name" value="TM_PBP2"/>
    <property type="match status" value="1"/>
</dbReference>
<feature type="transmembrane region" description="Helical" evidence="9">
    <location>
        <begin position="114"/>
        <end position="134"/>
    </location>
</feature>
<dbReference type="GO" id="GO:0043190">
    <property type="term" value="C:ATP-binding cassette (ABC) transporter complex"/>
    <property type="evidence" value="ECO:0007669"/>
    <property type="project" value="InterPro"/>
</dbReference>
<evidence type="ECO:0000256" key="5">
    <source>
        <dbReference type="ARBA" id="ARBA00022692"/>
    </source>
</evidence>